<dbReference type="Proteomes" id="UP001589693">
    <property type="component" value="Unassembled WGS sequence"/>
</dbReference>
<dbReference type="EMBL" id="JBHLZU010000017">
    <property type="protein sequence ID" value="MFB9906007.1"/>
    <property type="molecule type" value="Genomic_DNA"/>
</dbReference>
<name>A0ABV5ZYM2_9PSEU</name>
<keyword evidence="16" id="KW-1185">Reference proteome</keyword>
<keyword evidence="5 13" id="KW-0812">Transmembrane</keyword>
<feature type="transmembrane region" description="Helical" evidence="13">
    <location>
        <begin position="6"/>
        <end position="24"/>
    </location>
</feature>
<evidence type="ECO:0000259" key="14">
    <source>
        <dbReference type="Pfam" id="PF02665"/>
    </source>
</evidence>
<keyword evidence="10" id="KW-0408">Iron</keyword>
<dbReference type="InterPro" id="IPR051936">
    <property type="entry name" value="Heme-iron_electron_transfer"/>
</dbReference>
<evidence type="ECO:0000256" key="7">
    <source>
        <dbReference type="ARBA" id="ARBA00022982"/>
    </source>
</evidence>
<keyword evidence="7" id="KW-0249">Electron transport</keyword>
<evidence type="ECO:0000256" key="4">
    <source>
        <dbReference type="ARBA" id="ARBA00022617"/>
    </source>
</evidence>
<keyword evidence="4" id="KW-0349">Heme</keyword>
<organism evidence="15 16">
    <name type="scientific">Allokutzneria oryzae</name>
    <dbReference type="NCBI Taxonomy" id="1378989"/>
    <lineage>
        <taxon>Bacteria</taxon>
        <taxon>Bacillati</taxon>
        <taxon>Actinomycetota</taxon>
        <taxon>Actinomycetes</taxon>
        <taxon>Pseudonocardiales</taxon>
        <taxon>Pseudonocardiaceae</taxon>
        <taxon>Allokutzneria</taxon>
    </lineage>
</organism>
<comment type="subcellular location">
    <subcellularLocation>
        <location evidence="1">Cell membrane</location>
        <topology evidence="1">Multi-pass membrane protein</topology>
    </subcellularLocation>
</comment>
<dbReference type="InterPro" id="IPR023234">
    <property type="entry name" value="NarG-like_domain"/>
</dbReference>
<evidence type="ECO:0000256" key="13">
    <source>
        <dbReference type="SAM" id="Phobius"/>
    </source>
</evidence>
<evidence type="ECO:0000256" key="6">
    <source>
        <dbReference type="ARBA" id="ARBA00022723"/>
    </source>
</evidence>
<feature type="domain" description="NarG-like" evidence="14">
    <location>
        <begin position="4"/>
        <end position="223"/>
    </location>
</feature>
<keyword evidence="12 13" id="KW-0472">Membrane</keyword>
<evidence type="ECO:0000256" key="2">
    <source>
        <dbReference type="ARBA" id="ARBA00022448"/>
    </source>
</evidence>
<reference evidence="15 16" key="1">
    <citation type="submission" date="2024-09" db="EMBL/GenBank/DDBJ databases">
        <authorList>
            <person name="Sun Q."/>
            <person name="Mori K."/>
        </authorList>
    </citation>
    <scope>NUCLEOTIDE SEQUENCE [LARGE SCALE GENOMIC DNA]</scope>
    <source>
        <strain evidence="15 16">TBRC 7907</strain>
    </source>
</reference>
<evidence type="ECO:0000256" key="5">
    <source>
        <dbReference type="ARBA" id="ARBA00022692"/>
    </source>
</evidence>
<comment type="caution">
    <text evidence="15">The sequence shown here is derived from an EMBL/GenBank/DDBJ whole genome shotgun (WGS) entry which is preliminary data.</text>
</comment>
<dbReference type="PANTHER" id="PTHR30598:SF3">
    <property type="entry name" value="RESPIRATORY NITRATE REDUCTASE 1 GAMMA CHAIN"/>
    <property type="match status" value="1"/>
</dbReference>
<dbReference type="InterPro" id="IPR036197">
    <property type="entry name" value="NarG-like_sf"/>
</dbReference>
<evidence type="ECO:0000256" key="1">
    <source>
        <dbReference type="ARBA" id="ARBA00004651"/>
    </source>
</evidence>
<evidence type="ECO:0000313" key="16">
    <source>
        <dbReference type="Proteomes" id="UP001589693"/>
    </source>
</evidence>
<feature type="transmembrane region" description="Helical" evidence="13">
    <location>
        <begin position="45"/>
        <end position="67"/>
    </location>
</feature>
<keyword evidence="2" id="KW-0813">Transport</keyword>
<dbReference type="RefSeq" id="WP_377853583.1">
    <property type="nucleotide sequence ID" value="NZ_JBHLZU010000017.1"/>
</dbReference>
<keyword evidence="6" id="KW-0479">Metal-binding</keyword>
<dbReference type="Gene3D" id="1.20.950.20">
    <property type="entry name" value="Transmembrane di-heme cytochromes, Chain C"/>
    <property type="match status" value="1"/>
</dbReference>
<feature type="transmembrane region" description="Helical" evidence="13">
    <location>
        <begin position="87"/>
        <end position="109"/>
    </location>
</feature>
<evidence type="ECO:0000313" key="15">
    <source>
        <dbReference type="EMBL" id="MFB9906007.1"/>
    </source>
</evidence>
<dbReference type="SUPFAM" id="SSF103501">
    <property type="entry name" value="Respiratory nitrate reductase 1 gamma chain"/>
    <property type="match status" value="1"/>
</dbReference>
<dbReference type="NCBIfam" id="TIGR00351">
    <property type="entry name" value="narI"/>
    <property type="match status" value="1"/>
</dbReference>
<evidence type="ECO:0000256" key="8">
    <source>
        <dbReference type="ARBA" id="ARBA00022989"/>
    </source>
</evidence>
<dbReference type="PANTHER" id="PTHR30598">
    <property type="entry name" value="NITRATE REDUCTASE PRIVATE CHAPERONE, REDOX ENZYME MATURATION PROTEIN REMP FAMILY"/>
    <property type="match status" value="1"/>
</dbReference>
<dbReference type="InterPro" id="IPR003816">
    <property type="entry name" value="Nitrate_red_gam"/>
</dbReference>
<feature type="transmembrane region" description="Helical" evidence="13">
    <location>
        <begin position="129"/>
        <end position="149"/>
    </location>
</feature>
<feature type="transmembrane region" description="Helical" evidence="13">
    <location>
        <begin position="181"/>
        <end position="199"/>
    </location>
</feature>
<evidence type="ECO:0000256" key="11">
    <source>
        <dbReference type="ARBA" id="ARBA00023063"/>
    </source>
</evidence>
<evidence type="ECO:0000256" key="12">
    <source>
        <dbReference type="ARBA" id="ARBA00023136"/>
    </source>
</evidence>
<keyword evidence="8 13" id="KW-1133">Transmembrane helix</keyword>
<keyword evidence="3" id="KW-1003">Cell membrane</keyword>
<evidence type="ECO:0000256" key="9">
    <source>
        <dbReference type="ARBA" id="ARBA00023002"/>
    </source>
</evidence>
<keyword evidence="9" id="KW-0560">Oxidoreductase</keyword>
<dbReference type="Pfam" id="PF02665">
    <property type="entry name" value="Nitrate_red_gam"/>
    <property type="match status" value="1"/>
</dbReference>
<sequence>MTDILLWVVAPYLSIALLVAGTIWRYRYDRFGLTTRSSQLYESRLLRIGSPLFHFGLLMVVGGHVLGLVVPKDLTELFGISEEQYHLVSLGMGSLAGFATVAGLGVLLWRRWKTPAVRGATSGNDKVMYVVLVCVLLAGLTTTVITNGVQGGYDYRSTVSPWFRGVFMLHPDPELMANAPLSYRVHVLFAMGLFALWPFSRLVHAFSAPVRYLVRPYVVYRSRDEKPVGERRMSREWQRR</sequence>
<accession>A0ABV5ZYM2</accession>
<evidence type="ECO:0000256" key="10">
    <source>
        <dbReference type="ARBA" id="ARBA00023004"/>
    </source>
</evidence>
<protein>
    <submittedName>
        <fullName evidence="15">Respiratory nitrate reductase subunit gamma</fullName>
    </submittedName>
</protein>
<gene>
    <name evidence="15" type="primary">narI</name>
    <name evidence="15" type="ORF">ACFFQA_18890</name>
</gene>
<evidence type="ECO:0000256" key="3">
    <source>
        <dbReference type="ARBA" id="ARBA00022475"/>
    </source>
</evidence>
<keyword evidence="11" id="KW-0534">Nitrate assimilation</keyword>
<proteinExistence type="predicted"/>